<proteinExistence type="predicted"/>
<evidence type="ECO:0000313" key="5">
    <source>
        <dbReference type="EMBL" id="MCO5725080.1"/>
    </source>
</evidence>
<dbReference type="Pfam" id="PF13583">
    <property type="entry name" value="Reprolysin_4"/>
    <property type="match status" value="1"/>
</dbReference>
<dbReference type="Proteomes" id="UP001206312">
    <property type="component" value="Unassembled WGS sequence"/>
</dbReference>
<dbReference type="InterPro" id="IPR024079">
    <property type="entry name" value="MetalloPept_cat_dom_sf"/>
</dbReference>
<dbReference type="Gene3D" id="3.40.390.10">
    <property type="entry name" value="Collagenase (Catalytic Domain)"/>
    <property type="match status" value="1"/>
</dbReference>
<sequence>MQARPTLSGRVLKPGSAQAFVLSEAPFRKQLEALAPGGQGEITLSFPDASGRLRNYRVRENPVMAPELQRRYPGIRSFIGYGMEGNPARIRFSLSHKGLQATVTDPYENQTLYLEKDPDRPGTYLLFARSALQPTDQGWKCKTPSETGKDLPPATAAQLVDDQQLRRYRVAIAASGEYTQYHGGTVPDALAAINATLTRVNEVFERDLAITLELVPENDQVIFTDPETDPFESSPNSEVQATLDSLIGAPDYDLGHLFDQGGDSGNAGFIGSVCIDGRKGSAFARNVIPEGDRFDLDFVAHEMGHQLGANHTWSFQSEGTGVQAEPGSGSTIMGYAGITQNDDVQSVGDDYFHYYSILQISQYVSGTSCAALTPLANTPPEITPVPDFVIPKGTAFVLEGAATDADPTDVLTYAWEQIDDGVVTRESFGPENPAGANFRSRRPTGEPRRFFPLLSRVASGNLTQTDPLPGTAWETVATIGRELNFALTVRDNAPGGGQVTSEESTVTVREDAGPFRVLSQSQAETFDMGSVQEVSWDVAGTGGAPINAQLVDLYLSADGGLSFPLKIASNLPNTGSARVQIPRVPTPSGRFVVRAADNIFFALNSVDFEIAERPFLLYFDALQAQACQPSDAVFDFTYQTFGGFEEPVVLGVTGLPEGLQASFSVDTVQVDDTRLRLTLSNTDLVPAGTYSFEVNGSDGVTAVSVPLEVRLASGAFRPATLLSPADTAAEVGLFPQLQWEGAAEYTAYDLELATEPTFASPIASQRIYTTSYEPGRLQENTLYFWRIRPLNACGEGVFGTPFSFSTLQSDCKTLTASGLPVPIPATGTPTVTASLTIPDNRLLLGVKVNLELTHSYLADLVISLTSPQGTRVTLVSNACGEANDINATFDSEAPPFVCANNPAISGTVRPSGSLNSFVGESSFGEWVLTIEDGADNDGGQLLGFSLELCVEGAFRPDEDGDGVFDDGDDLCPGTPPGAEVDANGCEVRRFPSDRFEILVSTESCIGAGDGSIGVTASQPFDYSIGVTGNGTNLLEGFTTTYDLEGLRPGTYQVCLGGSDGANAYEPQCFQVVIGSPDPLSVQAFTAPDYNSVELLLDGAELYEITLNGRSRTVKGPAFTLELEKGFNRLRVESIPACRGSFEAEFLRAEQPLVSPNPFAEALELIVPRPDGPVDIAVFNAAGSLVWKGRRLPDSGGRVRLEPGALPTGLYLLQVTQKGRETTYKVYRE</sequence>
<comment type="caution">
    <text evidence="5">The sequence shown here is derived from an EMBL/GenBank/DDBJ whole genome shotgun (WGS) entry which is preliminary data.</text>
</comment>
<dbReference type="InterPro" id="IPR008979">
    <property type="entry name" value="Galactose-bd-like_sf"/>
</dbReference>
<evidence type="ECO:0000256" key="2">
    <source>
        <dbReference type="ARBA" id="ARBA00022729"/>
    </source>
</evidence>
<reference evidence="5 6" key="1">
    <citation type="submission" date="2022-06" db="EMBL/GenBank/DDBJ databases">
        <authorList>
            <person name="Xuan X."/>
        </authorList>
    </citation>
    <scope>NUCLEOTIDE SEQUENCE [LARGE SCALE GENOMIC DNA]</scope>
    <source>
        <strain evidence="5 6">2V75</strain>
    </source>
</reference>
<feature type="domain" description="P/Homo B" evidence="4">
    <location>
        <begin position="805"/>
        <end position="956"/>
    </location>
</feature>
<dbReference type="SUPFAM" id="SSF49785">
    <property type="entry name" value="Galactose-binding domain-like"/>
    <property type="match status" value="1"/>
</dbReference>
<dbReference type="InterPro" id="IPR013783">
    <property type="entry name" value="Ig-like_fold"/>
</dbReference>
<dbReference type="Pfam" id="PF01483">
    <property type="entry name" value="P_proprotein"/>
    <property type="match status" value="1"/>
</dbReference>
<organism evidence="5 6">
    <name type="scientific">Robiginitalea marina</name>
    <dbReference type="NCBI Taxonomy" id="2954105"/>
    <lineage>
        <taxon>Bacteria</taxon>
        <taxon>Pseudomonadati</taxon>
        <taxon>Bacteroidota</taxon>
        <taxon>Flavobacteriia</taxon>
        <taxon>Flavobacteriales</taxon>
        <taxon>Flavobacteriaceae</taxon>
        <taxon>Robiginitalea</taxon>
    </lineage>
</organism>
<evidence type="ECO:0000256" key="1">
    <source>
        <dbReference type="ARBA" id="ARBA00022670"/>
    </source>
</evidence>
<dbReference type="Gene3D" id="2.60.40.10">
    <property type="entry name" value="Immunoglobulins"/>
    <property type="match status" value="1"/>
</dbReference>
<dbReference type="SUPFAM" id="SSF49265">
    <property type="entry name" value="Fibronectin type III"/>
    <property type="match status" value="1"/>
</dbReference>
<accession>A0ABT1AYG7</accession>
<gene>
    <name evidence="5" type="ORF">NG653_09460</name>
</gene>
<protein>
    <submittedName>
        <fullName evidence="5">M12 family metallo-peptidase</fullName>
    </submittedName>
</protein>
<dbReference type="PROSITE" id="PS51829">
    <property type="entry name" value="P_HOMO_B"/>
    <property type="match status" value="1"/>
</dbReference>
<keyword evidence="2" id="KW-0732">Signal</keyword>
<dbReference type="InterPro" id="IPR036116">
    <property type="entry name" value="FN3_sf"/>
</dbReference>
<evidence type="ECO:0000313" key="6">
    <source>
        <dbReference type="Proteomes" id="UP001206312"/>
    </source>
</evidence>
<keyword evidence="3" id="KW-0378">Hydrolase</keyword>
<dbReference type="NCBIfam" id="TIGR04183">
    <property type="entry name" value="Por_Secre_tail"/>
    <property type="match status" value="1"/>
</dbReference>
<evidence type="ECO:0000259" key="4">
    <source>
        <dbReference type="PROSITE" id="PS51829"/>
    </source>
</evidence>
<dbReference type="RefSeq" id="WP_252741453.1">
    <property type="nucleotide sequence ID" value="NZ_JAMXIB010000006.1"/>
</dbReference>
<dbReference type="InterPro" id="IPR002884">
    <property type="entry name" value="P_dom"/>
</dbReference>
<keyword evidence="6" id="KW-1185">Reference proteome</keyword>
<evidence type="ECO:0000256" key="3">
    <source>
        <dbReference type="ARBA" id="ARBA00022801"/>
    </source>
</evidence>
<name>A0ABT1AYG7_9FLAO</name>
<dbReference type="SUPFAM" id="SSF55486">
    <property type="entry name" value="Metalloproteases ('zincins'), catalytic domain"/>
    <property type="match status" value="1"/>
</dbReference>
<dbReference type="InterPro" id="IPR026444">
    <property type="entry name" value="Secre_tail"/>
</dbReference>
<dbReference type="EMBL" id="JAMXIB010000006">
    <property type="protein sequence ID" value="MCO5725080.1"/>
    <property type="molecule type" value="Genomic_DNA"/>
</dbReference>
<keyword evidence="1" id="KW-0645">Protease</keyword>
<dbReference type="Gene3D" id="2.60.120.260">
    <property type="entry name" value="Galactose-binding domain-like"/>
    <property type="match status" value="1"/>
</dbReference>